<evidence type="ECO:0000313" key="1">
    <source>
        <dbReference type="EMBL" id="KAF0031721.1"/>
    </source>
</evidence>
<sequence>MSWIPRRTTETKLVHFQRTADDNSAEMRNNKIQASNVDQSSLQQCESYANTVVVTYGKRQVVKQVNVETLHFRQSKILQLRKANLFLSVKPRDKTGSVGINMNSLANNRQAAGYQRLDNGPTTMTRGSWQILVFVYTSISAARMAFEGHSDAVFVLRHDDARHLIRGSSFTAAAASSALQQAGCRKTHLHVCMAAPNRVYPLYGNSEQCVLSASRGWSSPGTTLYAAVMSDNLQMCIHMSSSVYTIGLCYRLIAIQQKRSGYTLQTCVKPTEHSRMCFG</sequence>
<evidence type="ECO:0000313" key="2">
    <source>
        <dbReference type="Proteomes" id="UP000438429"/>
    </source>
</evidence>
<comment type="caution">
    <text evidence="1">The sequence shown here is derived from an EMBL/GenBank/DDBJ whole genome shotgun (WGS) entry which is preliminary data.</text>
</comment>
<organism evidence="1 2">
    <name type="scientific">Scophthalmus maximus</name>
    <name type="common">Turbot</name>
    <name type="synonym">Psetta maxima</name>
    <dbReference type="NCBI Taxonomy" id="52904"/>
    <lineage>
        <taxon>Eukaryota</taxon>
        <taxon>Metazoa</taxon>
        <taxon>Chordata</taxon>
        <taxon>Craniata</taxon>
        <taxon>Vertebrata</taxon>
        <taxon>Euteleostomi</taxon>
        <taxon>Actinopterygii</taxon>
        <taxon>Neopterygii</taxon>
        <taxon>Teleostei</taxon>
        <taxon>Neoteleostei</taxon>
        <taxon>Acanthomorphata</taxon>
        <taxon>Carangaria</taxon>
        <taxon>Pleuronectiformes</taxon>
        <taxon>Pleuronectoidei</taxon>
        <taxon>Scophthalmidae</taxon>
        <taxon>Scophthalmus</taxon>
    </lineage>
</organism>
<name>A0A6A4SKR0_SCOMX</name>
<gene>
    <name evidence="1" type="ORF">F2P81_016276</name>
</gene>
<accession>A0A6A4SKR0</accession>
<reference evidence="1 2" key="1">
    <citation type="submission" date="2019-06" db="EMBL/GenBank/DDBJ databases">
        <title>Draft genomes of female and male turbot (Scophthalmus maximus).</title>
        <authorList>
            <person name="Xu H."/>
            <person name="Xu X.-W."/>
            <person name="Shao C."/>
            <person name="Chen S."/>
        </authorList>
    </citation>
    <scope>NUCLEOTIDE SEQUENCE [LARGE SCALE GENOMIC DNA]</scope>
    <source>
        <strain evidence="1">Ysfricsl-2016a</strain>
        <tissue evidence="1">Blood</tissue>
    </source>
</reference>
<dbReference type="AlphaFoldDB" id="A0A6A4SKR0"/>
<dbReference type="EMBL" id="VEVO01000014">
    <property type="protein sequence ID" value="KAF0031721.1"/>
    <property type="molecule type" value="Genomic_DNA"/>
</dbReference>
<protein>
    <submittedName>
        <fullName evidence="1">Uncharacterized protein</fullName>
    </submittedName>
</protein>
<dbReference type="Proteomes" id="UP000438429">
    <property type="component" value="Unassembled WGS sequence"/>
</dbReference>
<proteinExistence type="predicted"/>